<sequence>MADNEASNVSLRVENTEVGDLTSPRRIEARDPGPIDQVAKCDQISTGSEHSDQSRERSILSTALTSLEAENKSAIDGLKSTLAEHVMEKDDGEETEDDIALLEYLSGAESDYFEVERAGRKGEDVDVRTSIMALSPRSNNESLGMSDSREDLYMLKGSTRYMNRYTTETHKKMPLSQETSRQVSPRLAVVQLGSGSGVAEEEAQRTDGTELNDLSRQLIRSSRHLGERESEWIACNTEDGLTYYYNQHTQESQWTKPTPPGAQTYLNEELFATVSKNELSDADLGRLDVLLQSAVELDAVNAEGLTLLHAACKVENEQAVTLLIYHGANLNARALCDGATPLIFACIAESTNIVKLLLEANASLSACLDDGNTVVHIAVATGNEELVSCVLRGCDDTLMCQNNNNGETALHIAAKLGYTKIAQCLLARGASVKREDSQGRTPLILGILENHVDCVQLLQSVEGAIIASKPGATSYHGSIDRSEEDTQRDALSIFRSYLLQISPQPSTSECQTINQLFNEVRNQIETLNASLKLSDGREKQALRQVKAMSLALTARADELTKEKLLHSATQTRVVALSARCDLLESIARNAQEKLGRERLEHIHIEECMQEKLHFSLQENAKVIESCRQLQATWTERQQQVELQQSRRESQDYYTFSSNQAHLISEEERIQDSLQTESFTGITSEQEHNGQLFSDYHHQYQKMHHNENHHSRRPYRNDDSNDNSDASLGPLDVTETGKIERSVAPSVSPTRVDAVWNRFFENIGYPSETRGSTNSDSFRTPSPEGNQKNTSLPSNSLVFDAVRKSDLKKLQQVLMRGVSPNQRDVGEKGTPLHLACELGDVDSIMLLSEFAADLEARDEAGNSPLLAACFQGNFECVKFLLESAHGKAVSPLGNMKTRSPMRHKFDDLPEGHPIRRTLVVLEEAGHHELHVIEGQSANLDDATGPTQSTHETGETSVRTSWTQWLLGFRSTQSTTSHPSKEEKEQQKSEAGDTNTSTTYTDHEVDSEDADDISTYEDSHSGTTRYELLVPPPDVEEALRRAKATATKFDVREQMVLAAPTNSFTRQELSEHMIPTSRFQNYLKHHPSSTLTRVRARYVDTFNSSN</sequence>
<dbReference type="Gene3D" id="1.25.40.20">
    <property type="entry name" value="Ankyrin repeat-containing domain"/>
    <property type="match status" value="3"/>
</dbReference>
<dbReference type="InterPro" id="IPR002110">
    <property type="entry name" value="Ankyrin_rpt"/>
</dbReference>
<feature type="region of interest" description="Disordered" evidence="4">
    <location>
        <begin position="1"/>
        <end position="38"/>
    </location>
</feature>
<evidence type="ECO:0000313" key="7">
    <source>
        <dbReference type="Proteomes" id="UP000054928"/>
    </source>
</evidence>
<feature type="compositionally biased region" description="Polar residues" evidence="4">
    <location>
        <begin position="943"/>
        <end position="976"/>
    </location>
</feature>
<evidence type="ECO:0000256" key="3">
    <source>
        <dbReference type="PROSITE-ProRule" id="PRU00023"/>
    </source>
</evidence>
<dbReference type="Pfam" id="PF00397">
    <property type="entry name" value="WW"/>
    <property type="match status" value="1"/>
</dbReference>
<dbReference type="AlphaFoldDB" id="A0A0P1ATE1"/>
<dbReference type="PROSITE" id="PS50020">
    <property type="entry name" value="WW_DOMAIN_2"/>
    <property type="match status" value="1"/>
</dbReference>
<dbReference type="SUPFAM" id="SSF51045">
    <property type="entry name" value="WW domain"/>
    <property type="match status" value="1"/>
</dbReference>
<evidence type="ECO:0000256" key="1">
    <source>
        <dbReference type="ARBA" id="ARBA00022737"/>
    </source>
</evidence>
<dbReference type="OMA" id="PCETEDG"/>
<dbReference type="InterPro" id="IPR036770">
    <property type="entry name" value="Ankyrin_rpt-contain_sf"/>
</dbReference>
<organism evidence="6 7">
    <name type="scientific">Plasmopara halstedii</name>
    <name type="common">Downy mildew of sunflower</name>
    <dbReference type="NCBI Taxonomy" id="4781"/>
    <lineage>
        <taxon>Eukaryota</taxon>
        <taxon>Sar</taxon>
        <taxon>Stramenopiles</taxon>
        <taxon>Oomycota</taxon>
        <taxon>Peronosporomycetes</taxon>
        <taxon>Peronosporales</taxon>
        <taxon>Peronosporaceae</taxon>
        <taxon>Plasmopara</taxon>
    </lineage>
</organism>
<dbReference type="Pfam" id="PF12796">
    <property type="entry name" value="Ank_2"/>
    <property type="match status" value="3"/>
</dbReference>
<dbReference type="PROSITE" id="PS01159">
    <property type="entry name" value="WW_DOMAIN_1"/>
    <property type="match status" value="1"/>
</dbReference>
<feature type="compositionally biased region" description="Acidic residues" evidence="4">
    <location>
        <begin position="1003"/>
        <end position="1013"/>
    </location>
</feature>
<feature type="repeat" description="ANK" evidence="3">
    <location>
        <begin position="337"/>
        <end position="369"/>
    </location>
</feature>
<feature type="compositionally biased region" description="Polar residues" evidence="4">
    <location>
        <begin position="1"/>
        <end position="10"/>
    </location>
</feature>
<reference evidence="7" key="1">
    <citation type="submission" date="2014-09" db="EMBL/GenBank/DDBJ databases">
        <authorList>
            <person name="Sharma Rahul"/>
            <person name="Thines Marco"/>
        </authorList>
    </citation>
    <scope>NUCLEOTIDE SEQUENCE [LARGE SCALE GENOMIC DNA]</scope>
</reference>
<proteinExistence type="predicted"/>
<dbReference type="Gene3D" id="2.20.70.10">
    <property type="match status" value="1"/>
</dbReference>
<evidence type="ECO:0000256" key="2">
    <source>
        <dbReference type="ARBA" id="ARBA00023043"/>
    </source>
</evidence>
<dbReference type="GeneID" id="36396519"/>
<keyword evidence="1" id="KW-0677">Repeat</keyword>
<dbReference type="InterPro" id="IPR001202">
    <property type="entry name" value="WW_dom"/>
</dbReference>
<dbReference type="PANTHER" id="PTHR24126">
    <property type="entry name" value="ANKYRIN REPEAT, PH AND SEC7 DOMAIN CONTAINING PROTEIN SECG-RELATED"/>
    <property type="match status" value="1"/>
</dbReference>
<feature type="compositionally biased region" description="Basic and acidic residues" evidence="4">
    <location>
        <begin position="977"/>
        <end position="989"/>
    </location>
</feature>
<dbReference type="PROSITE" id="PS50297">
    <property type="entry name" value="ANK_REP_REGION"/>
    <property type="match status" value="4"/>
</dbReference>
<dbReference type="Proteomes" id="UP000054928">
    <property type="component" value="Unassembled WGS sequence"/>
</dbReference>
<dbReference type="CDD" id="cd00201">
    <property type="entry name" value="WW"/>
    <property type="match status" value="1"/>
</dbReference>
<dbReference type="SMART" id="SM00248">
    <property type="entry name" value="ANK"/>
    <property type="match status" value="7"/>
</dbReference>
<feature type="region of interest" description="Disordered" evidence="4">
    <location>
        <begin position="934"/>
        <end position="1023"/>
    </location>
</feature>
<dbReference type="SUPFAM" id="SSF48403">
    <property type="entry name" value="Ankyrin repeat"/>
    <property type="match status" value="2"/>
</dbReference>
<feature type="repeat" description="ANK" evidence="3">
    <location>
        <begin position="303"/>
        <end position="335"/>
    </location>
</feature>
<evidence type="ECO:0000313" key="6">
    <source>
        <dbReference type="EMBL" id="CEG45145.1"/>
    </source>
</evidence>
<dbReference type="STRING" id="4781.A0A0P1ATE1"/>
<dbReference type="RefSeq" id="XP_024581514.1">
    <property type="nucleotide sequence ID" value="XM_024715858.1"/>
</dbReference>
<dbReference type="OrthoDB" id="194358at2759"/>
<name>A0A0P1ATE1_PLAHL</name>
<keyword evidence="7" id="KW-1185">Reference proteome</keyword>
<feature type="repeat" description="ANK" evidence="3">
    <location>
        <begin position="826"/>
        <end position="858"/>
    </location>
</feature>
<evidence type="ECO:0000256" key="4">
    <source>
        <dbReference type="SAM" id="MobiDB-lite"/>
    </source>
</evidence>
<accession>A0A0P1ATE1</accession>
<keyword evidence="2 3" id="KW-0040">ANK repeat</keyword>
<feature type="domain" description="WW" evidence="5">
    <location>
        <begin position="226"/>
        <end position="259"/>
    </location>
</feature>
<dbReference type="InterPro" id="IPR036020">
    <property type="entry name" value="WW_dom_sf"/>
</dbReference>
<dbReference type="PROSITE" id="PS50088">
    <property type="entry name" value="ANK_REPEAT"/>
    <property type="match status" value="4"/>
</dbReference>
<feature type="region of interest" description="Disordered" evidence="4">
    <location>
        <begin position="701"/>
        <end position="746"/>
    </location>
</feature>
<feature type="compositionally biased region" description="Basic and acidic residues" evidence="4">
    <location>
        <begin position="23"/>
        <end position="33"/>
    </location>
</feature>
<evidence type="ECO:0000259" key="5">
    <source>
        <dbReference type="PROSITE" id="PS50020"/>
    </source>
</evidence>
<dbReference type="EMBL" id="CCYD01001551">
    <property type="protein sequence ID" value="CEG45145.1"/>
    <property type="molecule type" value="Genomic_DNA"/>
</dbReference>
<feature type="compositionally biased region" description="Basic and acidic residues" evidence="4">
    <location>
        <begin position="703"/>
        <end position="718"/>
    </location>
</feature>
<protein>
    <submittedName>
        <fullName evidence="6">Ankyrin</fullName>
    </submittedName>
</protein>
<feature type="region of interest" description="Disordered" evidence="4">
    <location>
        <begin position="765"/>
        <end position="792"/>
    </location>
</feature>
<feature type="repeat" description="ANK" evidence="3">
    <location>
        <begin position="405"/>
        <end position="437"/>
    </location>
</feature>
<feature type="compositionally biased region" description="Polar residues" evidence="4">
    <location>
        <begin position="768"/>
        <end position="792"/>
    </location>
</feature>
<dbReference type="SMART" id="SM00456">
    <property type="entry name" value="WW"/>
    <property type="match status" value="1"/>
</dbReference>